<reference evidence="1" key="1">
    <citation type="journal article" date="2014" name="Front. Microbiol.">
        <title>High frequency of phylogenetically diverse reductive dehalogenase-homologous genes in deep subseafloor sedimentary metagenomes.</title>
        <authorList>
            <person name="Kawai M."/>
            <person name="Futagami T."/>
            <person name="Toyoda A."/>
            <person name="Takaki Y."/>
            <person name="Nishi S."/>
            <person name="Hori S."/>
            <person name="Arai W."/>
            <person name="Tsubouchi T."/>
            <person name="Morono Y."/>
            <person name="Uchiyama I."/>
            <person name="Ito T."/>
            <person name="Fujiyama A."/>
            <person name="Inagaki F."/>
            <person name="Takami H."/>
        </authorList>
    </citation>
    <scope>NUCLEOTIDE SEQUENCE</scope>
    <source>
        <strain evidence="1">Expedition CK06-06</strain>
    </source>
</reference>
<comment type="caution">
    <text evidence="1">The sequence shown here is derived from an EMBL/GenBank/DDBJ whole genome shotgun (WGS) entry which is preliminary data.</text>
</comment>
<dbReference type="AlphaFoldDB" id="X0ZD00"/>
<protein>
    <submittedName>
        <fullName evidence="1">Uncharacterized protein</fullName>
    </submittedName>
</protein>
<name>X0ZD00_9ZZZZ</name>
<organism evidence="1">
    <name type="scientific">marine sediment metagenome</name>
    <dbReference type="NCBI Taxonomy" id="412755"/>
    <lineage>
        <taxon>unclassified sequences</taxon>
        <taxon>metagenomes</taxon>
        <taxon>ecological metagenomes</taxon>
    </lineage>
</organism>
<dbReference type="EMBL" id="BART01009380">
    <property type="protein sequence ID" value="GAG67455.1"/>
    <property type="molecule type" value="Genomic_DNA"/>
</dbReference>
<proteinExistence type="predicted"/>
<gene>
    <name evidence="1" type="ORF">S01H4_20796</name>
</gene>
<evidence type="ECO:0000313" key="1">
    <source>
        <dbReference type="EMBL" id="GAG67455.1"/>
    </source>
</evidence>
<accession>X0ZD00</accession>
<sequence>RDDKKPVRVYATTAAAIQAYKRGEIGLGQRVEVISTQPGGRQ</sequence>
<feature type="non-terminal residue" evidence="1">
    <location>
        <position position="1"/>
    </location>
</feature>